<evidence type="ECO:0000313" key="2">
    <source>
        <dbReference type="EMBL" id="POG77126.1"/>
    </source>
</evidence>
<sequence length="60" mass="6879">MLLLPFSTSTNKFVFFIQSSFDSNSIRPFLYLLISFNSQLFIIKACFSAILIPSILMVRP</sequence>
<feature type="transmembrane region" description="Helical" evidence="1">
    <location>
        <begin position="29"/>
        <end position="58"/>
    </location>
</feature>
<protein>
    <submittedName>
        <fullName evidence="2">Uncharacterized protein</fullName>
    </submittedName>
</protein>
<gene>
    <name evidence="2" type="ORF">GLOIN_2v1549555</name>
</gene>
<reference evidence="2 3" key="2">
    <citation type="journal article" date="2018" name="New Phytol.">
        <title>High intraspecific genome diversity in the model arbuscular mycorrhizal symbiont Rhizophagus irregularis.</title>
        <authorList>
            <person name="Chen E.C.H."/>
            <person name="Morin E."/>
            <person name="Beaudet D."/>
            <person name="Noel J."/>
            <person name="Yildirir G."/>
            <person name="Ndikumana S."/>
            <person name="Charron P."/>
            <person name="St-Onge C."/>
            <person name="Giorgi J."/>
            <person name="Kruger M."/>
            <person name="Marton T."/>
            <person name="Ropars J."/>
            <person name="Grigoriev I.V."/>
            <person name="Hainaut M."/>
            <person name="Henrissat B."/>
            <person name="Roux C."/>
            <person name="Martin F."/>
            <person name="Corradi N."/>
        </authorList>
    </citation>
    <scope>NUCLEOTIDE SEQUENCE [LARGE SCALE GENOMIC DNA]</scope>
    <source>
        <strain evidence="2 3">DAOM 197198</strain>
    </source>
</reference>
<keyword evidence="1" id="KW-0812">Transmembrane</keyword>
<dbReference type="EMBL" id="AUPC02000043">
    <property type="protein sequence ID" value="POG77126.1"/>
    <property type="molecule type" value="Genomic_DNA"/>
</dbReference>
<organism evidence="2 3">
    <name type="scientific">Rhizophagus irregularis (strain DAOM 181602 / DAOM 197198 / MUCL 43194)</name>
    <name type="common">Arbuscular mycorrhizal fungus</name>
    <name type="synonym">Glomus intraradices</name>
    <dbReference type="NCBI Taxonomy" id="747089"/>
    <lineage>
        <taxon>Eukaryota</taxon>
        <taxon>Fungi</taxon>
        <taxon>Fungi incertae sedis</taxon>
        <taxon>Mucoromycota</taxon>
        <taxon>Glomeromycotina</taxon>
        <taxon>Glomeromycetes</taxon>
        <taxon>Glomerales</taxon>
        <taxon>Glomeraceae</taxon>
        <taxon>Rhizophagus</taxon>
    </lineage>
</organism>
<evidence type="ECO:0000256" key="1">
    <source>
        <dbReference type="SAM" id="Phobius"/>
    </source>
</evidence>
<proteinExistence type="predicted"/>
<dbReference type="AlphaFoldDB" id="A0A2P4QHN8"/>
<name>A0A2P4QHN8_RHIID</name>
<keyword evidence="1" id="KW-0472">Membrane</keyword>
<keyword evidence="3" id="KW-1185">Reference proteome</keyword>
<reference evidence="2 3" key="1">
    <citation type="journal article" date="2013" name="Proc. Natl. Acad. Sci. U.S.A.">
        <title>Genome of an arbuscular mycorrhizal fungus provides insight into the oldest plant symbiosis.</title>
        <authorList>
            <person name="Tisserant E."/>
            <person name="Malbreil M."/>
            <person name="Kuo A."/>
            <person name="Kohler A."/>
            <person name="Symeonidi A."/>
            <person name="Balestrini R."/>
            <person name="Charron P."/>
            <person name="Duensing N."/>
            <person name="Frei Dit Frey N."/>
            <person name="Gianinazzi-Pearson V."/>
            <person name="Gilbert L.B."/>
            <person name="Handa Y."/>
            <person name="Herr J.R."/>
            <person name="Hijri M."/>
            <person name="Koul R."/>
            <person name="Kawaguchi M."/>
            <person name="Krajinski F."/>
            <person name="Lammers P.J."/>
            <person name="Masclaux F.G."/>
            <person name="Murat C."/>
            <person name="Morin E."/>
            <person name="Ndikumana S."/>
            <person name="Pagni M."/>
            <person name="Petitpierre D."/>
            <person name="Requena N."/>
            <person name="Rosikiewicz P."/>
            <person name="Riley R."/>
            <person name="Saito K."/>
            <person name="San Clemente H."/>
            <person name="Shapiro H."/>
            <person name="van Tuinen D."/>
            <person name="Becard G."/>
            <person name="Bonfante P."/>
            <person name="Paszkowski U."/>
            <person name="Shachar-Hill Y.Y."/>
            <person name="Tuskan G.A."/>
            <person name="Young P.W."/>
            <person name="Sanders I.R."/>
            <person name="Henrissat B."/>
            <person name="Rensing S.A."/>
            <person name="Grigoriev I.V."/>
            <person name="Corradi N."/>
            <person name="Roux C."/>
            <person name="Martin F."/>
        </authorList>
    </citation>
    <scope>NUCLEOTIDE SEQUENCE [LARGE SCALE GENOMIC DNA]</scope>
    <source>
        <strain evidence="2 3">DAOM 197198</strain>
    </source>
</reference>
<accession>A0A2P4QHN8</accession>
<evidence type="ECO:0000313" key="3">
    <source>
        <dbReference type="Proteomes" id="UP000018888"/>
    </source>
</evidence>
<dbReference type="Proteomes" id="UP000018888">
    <property type="component" value="Unassembled WGS sequence"/>
</dbReference>
<keyword evidence="1" id="KW-1133">Transmembrane helix</keyword>
<comment type="caution">
    <text evidence="2">The sequence shown here is derived from an EMBL/GenBank/DDBJ whole genome shotgun (WGS) entry which is preliminary data.</text>
</comment>